<evidence type="ECO:0000313" key="4">
    <source>
        <dbReference type="EMBL" id="CAD9614151.1"/>
    </source>
</evidence>
<feature type="transmembrane region" description="Helical" evidence="2">
    <location>
        <begin position="605"/>
        <end position="626"/>
    </location>
</feature>
<dbReference type="SUPFAM" id="SSF54928">
    <property type="entry name" value="RNA-binding domain, RBD"/>
    <property type="match status" value="1"/>
</dbReference>
<dbReference type="Gene3D" id="3.30.70.330">
    <property type="match status" value="1"/>
</dbReference>
<evidence type="ECO:0000256" key="1">
    <source>
        <dbReference type="SAM" id="MobiDB-lite"/>
    </source>
</evidence>
<sequence>MAVSTPDQNTCNIQDSLSNAVGENVQSLSSDGRPTIKSSKMNPEDQEPQQYLSTRGAEEQEKIPRLDCGELDPSKDESGDNLDDNSVNEEGNRAFEFDASQQAAANSPSTSLSPDHPGSSSKGDLSSEEDNTIQHLHEGEHSRVEYDEDQGLAIADAKQQFGEDQKLVVDEEDQQFDEGNTAREDASVPWDEHTACSTTNGEVVTHDEIEAENYNDAGSEFKNEDVCLPFDGDDGEMVEIYLDDGDQEQPISSPLSSNNMKQQMCAALAEPVEELRRSVSFFREGAKATIKAATTEESYFQSWDMDSMRELLAQNNVQVRGASVAPHEYFVMICNEVFGDDHNNMPSKPELPATYEEFQERDNAALLIQNAYFGYKSSVVTKTLLAQNRNRSFEYSPNVGCNPAESDSEQNLVHPQTRKSLMNAEASMFDCSLANNPAPHKFVKMDEKELDEEIEIEWRKPSWKFAKRFGAESRPHHAGGEMLPYDYKTATLGRHCIFSSCGEQLDLWNEGQTSEFAQFGSGVTNYFKFLKWCTWIMFLLSILHTPILFINMIGTSMQYENYFTTAITTIGNLGSADEVAEIKIPGCTEGDFQQDICSIQKNRLAMYYSLVDATGTIVVVLGLLWLMKFERQEANNLSRSTVKASDYTICVRNIPENTTEAEIKAHFAKVTGEAIASVSLAWANAQEIQLYFKRGELMKKRFICIQKIRHEKTMHNMYGEGACDKKHLAKMLKERKKLTKMIQIEDGQRMRKVNVKPNAIQAFVTFRSEEGGVKAMKAYQLSWIRSTLFCFYPRRLKFRGKKLYIDKAPEPSTILWENLEHGYFNRMCRKGVTNTVALSAILVSVVFTFMARDFQNKTLAKSEMPCPEDFTDAPENEQLSIVSSDESLLHCYCTNLSILDQGRSSECYDYLKSNLESMAMSYGAAATICIMNVFFTWLMTKAGSFEKHHSVDRMEASIMFRVFLLKFINTGCLVLLFNQAWLQHMVNIEFEDKQPDFGVQWYETSGMSIFIVMCVNIVSPHVMPLLQYKKFKSRIKQIESNLTDTENTSDAQKIWYTQDELNQVFIGPHFQLNYRYAQILVNFYICWMYSISMPIMTFLGAVIFYVSYWVDKFLFCRFYRTPPMYSDDMGKFSTKLIGVSVVVHLMMSIWMLGNQKIFRSKSFKDDSTYEPIPDIPGESPALQQVHLLPILSLLIVYILAVSALQISKVGGSQSLKLLKCLTCRSDGAANALMKQKKRKYIRVDYSRAIDRGMIKGLASYNILHNPKYQEAFAVSKEFAKNKTRLSHITGLNTNEGSLCAGIMDVSEEEVSEKFSSKEEQIMFQNI</sequence>
<evidence type="ECO:0000256" key="2">
    <source>
        <dbReference type="SAM" id="Phobius"/>
    </source>
</evidence>
<feature type="transmembrane region" description="Helical" evidence="2">
    <location>
        <begin position="1001"/>
        <end position="1026"/>
    </location>
</feature>
<dbReference type="InterPro" id="IPR045122">
    <property type="entry name" value="Csc1-like"/>
</dbReference>
<evidence type="ECO:0000259" key="3">
    <source>
        <dbReference type="Pfam" id="PF04547"/>
    </source>
</evidence>
<feature type="region of interest" description="Disordered" evidence="1">
    <location>
        <begin position="1"/>
        <end position="132"/>
    </location>
</feature>
<dbReference type="GO" id="GO:0005886">
    <property type="term" value="C:plasma membrane"/>
    <property type="evidence" value="ECO:0007669"/>
    <property type="project" value="TreeGrafter"/>
</dbReference>
<feature type="compositionally biased region" description="Polar residues" evidence="1">
    <location>
        <begin position="99"/>
        <end position="124"/>
    </location>
</feature>
<dbReference type="InterPro" id="IPR049452">
    <property type="entry name" value="Anoctamin_TM"/>
</dbReference>
<keyword evidence="2" id="KW-0472">Membrane</keyword>
<name>A0A7S2PSB5_9STRA</name>
<gene>
    <name evidence="4" type="ORF">LDAN0321_LOCUS21019</name>
</gene>
<protein>
    <recommendedName>
        <fullName evidence="3">Anoctamin transmembrane domain-containing protein</fullName>
    </recommendedName>
</protein>
<reference evidence="4" key="1">
    <citation type="submission" date="2021-01" db="EMBL/GenBank/DDBJ databases">
        <authorList>
            <person name="Corre E."/>
            <person name="Pelletier E."/>
            <person name="Niang G."/>
            <person name="Scheremetjew M."/>
            <person name="Finn R."/>
            <person name="Kale V."/>
            <person name="Holt S."/>
            <person name="Cochrane G."/>
            <person name="Meng A."/>
            <person name="Brown T."/>
            <person name="Cohen L."/>
        </authorList>
    </citation>
    <scope>NUCLEOTIDE SEQUENCE</scope>
    <source>
        <strain evidence="4">B650</strain>
    </source>
</reference>
<feature type="domain" description="Anoctamin transmembrane" evidence="3">
    <location>
        <begin position="795"/>
        <end position="1157"/>
    </location>
</feature>
<dbReference type="GO" id="GO:0005227">
    <property type="term" value="F:calcium-activated cation channel activity"/>
    <property type="evidence" value="ECO:0007669"/>
    <property type="project" value="InterPro"/>
</dbReference>
<organism evidence="4">
    <name type="scientific">Leptocylindrus danicus</name>
    <dbReference type="NCBI Taxonomy" id="163516"/>
    <lineage>
        <taxon>Eukaryota</taxon>
        <taxon>Sar</taxon>
        <taxon>Stramenopiles</taxon>
        <taxon>Ochrophyta</taxon>
        <taxon>Bacillariophyta</taxon>
        <taxon>Coscinodiscophyceae</taxon>
        <taxon>Chaetocerotophycidae</taxon>
        <taxon>Leptocylindrales</taxon>
        <taxon>Leptocylindraceae</taxon>
        <taxon>Leptocylindrus</taxon>
    </lineage>
</organism>
<feature type="transmembrane region" description="Helical" evidence="2">
    <location>
        <begin position="919"/>
        <end position="938"/>
    </location>
</feature>
<feature type="transmembrane region" description="Helical" evidence="2">
    <location>
        <begin position="831"/>
        <end position="851"/>
    </location>
</feature>
<dbReference type="GO" id="GO:0003676">
    <property type="term" value="F:nucleic acid binding"/>
    <property type="evidence" value="ECO:0007669"/>
    <property type="project" value="InterPro"/>
</dbReference>
<dbReference type="PANTHER" id="PTHR13018:SF135">
    <property type="entry name" value="CSC1_OSCA1-LIKE 7TM REGION DOMAIN-CONTAINING PROTEIN"/>
    <property type="match status" value="1"/>
</dbReference>
<feature type="transmembrane region" description="Helical" evidence="2">
    <location>
        <begin position="958"/>
        <end position="981"/>
    </location>
</feature>
<feature type="transmembrane region" description="Helical" evidence="2">
    <location>
        <begin position="1132"/>
        <end position="1152"/>
    </location>
</feature>
<feature type="compositionally biased region" description="Polar residues" evidence="1">
    <location>
        <begin position="1"/>
        <end position="41"/>
    </location>
</feature>
<dbReference type="Pfam" id="PF04547">
    <property type="entry name" value="Anoctamin"/>
    <property type="match status" value="1"/>
</dbReference>
<accession>A0A7S2PSB5</accession>
<keyword evidence="2" id="KW-1133">Transmembrane helix</keyword>
<feature type="transmembrane region" description="Helical" evidence="2">
    <location>
        <begin position="1079"/>
        <end position="1105"/>
    </location>
</feature>
<proteinExistence type="predicted"/>
<dbReference type="InterPro" id="IPR035979">
    <property type="entry name" value="RBD_domain_sf"/>
</dbReference>
<dbReference type="PANTHER" id="PTHR13018">
    <property type="entry name" value="PROBABLE MEMBRANE PROTEIN DUF221-RELATED"/>
    <property type="match status" value="1"/>
</dbReference>
<dbReference type="EMBL" id="HBGY01033502">
    <property type="protein sequence ID" value="CAD9614151.1"/>
    <property type="molecule type" value="Transcribed_RNA"/>
</dbReference>
<keyword evidence="2" id="KW-0812">Transmembrane</keyword>
<feature type="compositionally biased region" description="Basic and acidic residues" evidence="1">
    <location>
        <begin position="56"/>
        <end position="78"/>
    </location>
</feature>
<feature type="transmembrane region" description="Helical" evidence="2">
    <location>
        <begin position="1187"/>
        <end position="1206"/>
    </location>
</feature>
<dbReference type="InterPro" id="IPR012677">
    <property type="entry name" value="Nucleotide-bd_a/b_plait_sf"/>
</dbReference>